<evidence type="ECO:0000256" key="4">
    <source>
        <dbReference type="PROSITE-ProRule" id="PRU00333"/>
    </source>
</evidence>
<dbReference type="InterPro" id="IPR017226">
    <property type="entry name" value="BHMT-like"/>
</dbReference>
<evidence type="ECO:0000313" key="6">
    <source>
        <dbReference type="EMBL" id="SLM28261.1"/>
    </source>
</evidence>
<dbReference type="SUPFAM" id="SSF82282">
    <property type="entry name" value="Homocysteine S-methyltransferase"/>
    <property type="match status" value="1"/>
</dbReference>
<reference evidence="6 7" key="1">
    <citation type="submission" date="2017-03" db="EMBL/GenBank/DDBJ databases">
        <authorList>
            <person name="Afonso C.L."/>
            <person name="Miller P.J."/>
            <person name="Scott M.A."/>
            <person name="Spackman E."/>
            <person name="Goraichik I."/>
            <person name="Dimitrov K.M."/>
            <person name="Suarez D.L."/>
            <person name="Swayne D.E."/>
        </authorList>
    </citation>
    <scope>NUCLEOTIDE SEQUENCE [LARGE SCALE GENOMIC DNA]</scope>
    <source>
        <strain evidence="6">PRJEB14757</strain>
    </source>
</reference>
<evidence type="ECO:0000256" key="2">
    <source>
        <dbReference type="ARBA" id="ARBA00022679"/>
    </source>
</evidence>
<evidence type="ECO:0000259" key="5">
    <source>
        <dbReference type="PROSITE" id="PS50970"/>
    </source>
</evidence>
<dbReference type="EMBL" id="FWEV01000036">
    <property type="protein sequence ID" value="SLM28261.1"/>
    <property type="molecule type" value="Genomic_DNA"/>
</dbReference>
<feature type="binding site" evidence="3 4">
    <location>
        <position position="247"/>
    </location>
    <ligand>
        <name>Zn(2+)</name>
        <dbReference type="ChEBI" id="CHEBI:29105"/>
    </ligand>
</feature>
<feature type="binding site" evidence="3 4">
    <location>
        <position position="313"/>
    </location>
    <ligand>
        <name>Zn(2+)</name>
        <dbReference type="ChEBI" id="CHEBI:29105"/>
    </ligand>
</feature>
<feature type="domain" description="Hcy-binding" evidence="5">
    <location>
        <begin position="1"/>
        <end position="327"/>
    </location>
</feature>
<dbReference type="PANTHER" id="PTHR45833">
    <property type="entry name" value="METHIONINE SYNTHASE"/>
    <property type="match status" value="1"/>
</dbReference>
<dbReference type="RefSeq" id="WP_080804611.1">
    <property type="nucleotide sequence ID" value="NZ_LT828548.1"/>
</dbReference>
<keyword evidence="3 4" id="KW-0479">Metal-binding</keyword>
<evidence type="ECO:0000256" key="3">
    <source>
        <dbReference type="PIRSR" id="PIRSR037505-2"/>
    </source>
</evidence>
<keyword evidence="2 4" id="KW-0808">Transferase</keyword>
<dbReference type="InterPro" id="IPR036589">
    <property type="entry name" value="HCY_dom_sf"/>
</dbReference>
<gene>
    <name evidence="6" type="ORF">MTBBW1_1300001</name>
</gene>
<dbReference type="Proteomes" id="UP000191931">
    <property type="component" value="Unassembled WGS sequence"/>
</dbReference>
<protein>
    <submittedName>
        <fullName evidence="6">Methionine synthase I, cobalamin-binding domain protein</fullName>
    </submittedName>
</protein>
<organism evidence="6 7">
    <name type="scientific">Desulfamplus magnetovallimortis</name>
    <dbReference type="NCBI Taxonomy" id="1246637"/>
    <lineage>
        <taxon>Bacteria</taxon>
        <taxon>Pseudomonadati</taxon>
        <taxon>Thermodesulfobacteriota</taxon>
        <taxon>Desulfobacteria</taxon>
        <taxon>Desulfobacterales</taxon>
        <taxon>Desulfobacteraceae</taxon>
        <taxon>Desulfamplus</taxon>
    </lineage>
</organism>
<dbReference type="GO" id="GO:0032259">
    <property type="term" value="P:methylation"/>
    <property type="evidence" value="ECO:0007669"/>
    <property type="project" value="UniProtKB-KW"/>
</dbReference>
<accession>A0A1W1H705</accession>
<proteinExistence type="predicted"/>
<keyword evidence="1 4" id="KW-0489">Methyltransferase</keyword>
<keyword evidence="3 4" id="KW-0862">Zinc</keyword>
<comment type="cofactor">
    <cofactor evidence="3">
        <name>Zn(2+)</name>
        <dbReference type="ChEBI" id="CHEBI:29105"/>
    </cofactor>
    <text evidence="3">Binds 1 zinc ion per subunit.</text>
</comment>
<name>A0A1W1H705_9BACT</name>
<dbReference type="Gene3D" id="3.20.20.330">
    <property type="entry name" value="Homocysteine-binding-like domain"/>
    <property type="match status" value="1"/>
</dbReference>
<sequence>MNILDRVKEKGLIFDGAMGSMLMQAGLKGGKASEIWNIEKPEEIQKIHSAYFDAGADVATINTFGASAFKLMRMGVIKELEQDETVKKINSAAVKIACEAALEYNHNNSKCVSVSSSNGSGGGNISASRKYVAGDIGPLGEMLQPAGVLSFEEAVAHFERQARYIVQSAEESDSFAGVDCFIAETFFDLNEVLAAIKGIRKISSLPIFATMTFQKKPSGFFTIMGNKPVESMKKMLDAGASVVGANCSIASDTMIDLAHVIRDGIDAPMIIQPNAGAPSTIGESIVYPETPEFFCENIKKLKDIGVNVVGGCCGTTPDFIRKISQMIHS</sequence>
<feature type="binding site" evidence="3 4">
    <location>
        <position position="312"/>
    </location>
    <ligand>
        <name>Zn(2+)</name>
        <dbReference type="ChEBI" id="CHEBI:29105"/>
    </ligand>
</feature>
<dbReference type="GO" id="GO:0005829">
    <property type="term" value="C:cytosol"/>
    <property type="evidence" value="ECO:0007669"/>
    <property type="project" value="TreeGrafter"/>
</dbReference>
<dbReference type="STRING" id="1246637.MTBBW1_1300001"/>
<evidence type="ECO:0000313" key="7">
    <source>
        <dbReference type="Proteomes" id="UP000191931"/>
    </source>
</evidence>
<dbReference type="PIRSF" id="PIRSF037505">
    <property type="entry name" value="Betaine_HMT"/>
    <property type="match status" value="1"/>
</dbReference>
<dbReference type="Pfam" id="PF02574">
    <property type="entry name" value="S-methyl_trans"/>
    <property type="match status" value="1"/>
</dbReference>
<dbReference type="AlphaFoldDB" id="A0A1W1H705"/>
<dbReference type="GO" id="GO:0008705">
    <property type="term" value="F:methionine synthase activity"/>
    <property type="evidence" value="ECO:0007669"/>
    <property type="project" value="TreeGrafter"/>
</dbReference>
<dbReference type="GO" id="GO:0008270">
    <property type="term" value="F:zinc ion binding"/>
    <property type="evidence" value="ECO:0007669"/>
    <property type="project" value="InterPro"/>
</dbReference>
<dbReference type="PROSITE" id="PS50970">
    <property type="entry name" value="HCY"/>
    <property type="match status" value="1"/>
</dbReference>
<dbReference type="InterPro" id="IPR050554">
    <property type="entry name" value="Met_Synthase/Corrinoid"/>
</dbReference>
<dbReference type="PANTHER" id="PTHR45833:SF2">
    <property type="entry name" value="BIFUNCTIONAL HOMOCYSTEINE S-METHYLTRANSFERASE_5,10-METHYLENETETRAHYDROFOLATE REDUCTASE"/>
    <property type="match status" value="1"/>
</dbReference>
<keyword evidence="7" id="KW-1185">Reference proteome</keyword>
<evidence type="ECO:0000256" key="1">
    <source>
        <dbReference type="ARBA" id="ARBA00022603"/>
    </source>
</evidence>
<dbReference type="InterPro" id="IPR003726">
    <property type="entry name" value="HCY_dom"/>
</dbReference>
<dbReference type="OrthoDB" id="9803687at2"/>